<dbReference type="Pfam" id="PF00698">
    <property type="entry name" value="Acyl_transf_1"/>
    <property type="match status" value="1"/>
</dbReference>
<evidence type="ECO:0000259" key="5">
    <source>
        <dbReference type="SMART" id="SM00827"/>
    </source>
</evidence>
<evidence type="ECO:0000256" key="2">
    <source>
        <dbReference type="ARBA" id="ARBA00023315"/>
    </source>
</evidence>
<evidence type="ECO:0000313" key="7">
    <source>
        <dbReference type="Proteomes" id="UP001147148"/>
    </source>
</evidence>
<protein>
    <recommendedName>
        <fullName evidence="4">Malonyl CoA-acyl carrier protein transacylase</fullName>
        <ecNumber evidence="4">2.3.1.39</ecNumber>
    </recommendedName>
</protein>
<dbReference type="EC" id="2.3.1.39" evidence="4"/>
<dbReference type="PANTHER" id="PTHR42681:SF1">
    <property type="entry name" value="MALONYL-COA-ACYL CARRIER PROTEIN TRANSACYLASE, MITOCHONDRIAL"/>
    <property type="match status" value="1"/>
</dbReference>
<dbReference type="PIRSF" id="PIRSF000446">
    <property type="entry name" value="Mct"/>
    <property type="match status" value="1"/>
</dbReference>
<dbReference type="InterPro" id="IPR016036">
    <property type="entry name" value="Malonyl_transacylase_ACP-bd"/>
</dbReference>
<sequence length="318" mass="35212">MAIAFVFSGQGSQYIGMGKELYDTFPIVKSVVDEASRLLKIDMTKLCFEENNKLNETAYTQPAILTISVAISKLLIEKFEIKPDYLAGLSLGEYSALVVNGSLSFEEALCLVRKRGTFMEEAFPSGQGGMCAVMGLDSTEIERICEEITKEKRGLVRPANYNMPNQTVISGEIEALELAKKRLTQAGARKLIPLNVSGPFHTELLEPAAQLLENECNFLNLKTGNYPIVANVTGELISLDSDIKQLLVTQVKSPVLWQKSVETLYEKGVTTFIEVGPGRSLSTFIRKIVKQATTFNVEDLKSLEKVRINLTTEEKKDV</sequence>
<dbReference type="Gene3D" id="3.40.366.10">
    <property type="entry name" value="Malonyl-Coenzyme A Acyl Carrier Protein, domain 2"/>
    <property type="match status" value="1"/>
</dbReference>
<keyword evidence="7" id="KW-1185">Reference proteome</keyword>
<dbReference type="InterPro" id="IPR050858">
    <property type="entry name" value="Mal-CoA-ACP_Trans/PKS_FabD"/>
</dbReference>
<dbReference type="Gene3D" id="3.30.70.250">
    <property type="entry name" value="Malonyl-CoA ACP transacylase, ACP-binding"/>
    <property type="match status" value="1"/>
</dbReference>
<evidence type="ECO:0000256" key="4">
    <source>
        <dbReference type="PIRNR" id="PIRNR000446"/>
    </source>
</evidence>
<comment type="caution">
    <text evidence="6">The sequence shown here is derived from an EMBL/GenBank/DDBJ whole genome shotgun (WGS) entry which is preliminary data.</text>
</comment>
<dbReference type="EMBL" id="JAPDSH010000004">
    <property type="protein sequence ID" value="MDF0480020.1"/>
    <property type="molecule type" value="Genomic_DNA"/>
</dbReference>
<organism evidence="6 7">
    <name type="scientific">Vagococcus proximus</name>
    <dbReference type="NCBI Taxonomy" id="2991417"/>
    <lineage>
        <taxon>Bacteria</taxon>
        <taxon>Bacillati</taxon>
        <taxon>Bacillota</taxon>
        <taxon>Bacilli</taxon>
        <taxon>Lactobacillales</taxon>
        <taxon>Enterococcaceae</taxon>
        <taxon>Vagococcus</taxon>
    </lineage>
</organism>
<dbReference type="RefSeq" id="WP_275471606.1">
    <property type="nucleotide sequence ID" value="NZ_JAPDSH010000004.1"/>
</dbReference>
<dbReference type="SUPFAM" id="SSF52151">
    <property type="entry name" value="FabD/lysophospholipase-like"/>
    <property type="match status" value="1"/>
</dbReference>
<dbReference type="PANTHER" id="PTHR42681">
    <property type="entry name" value="MALONYL-COA-ACYL CARRIER PROTEIN TRANSACYLASE, MITOCHONDRIAL"/>
    <property type="match status" value="1"/>
</dbReference>
<dbReference type="InterPro" id="IPR014043">
    <property type="entry name" value="Acyl_transferase_dom"/>
</dbReference>
<dbReference type="InterPro" id="IPR016035">
    <property type="entry name" value="Acyl_Trfase/lysoPLipase"/>
</dbReference>
<name>A0ABT5X1Z9_9ENTE</name>
<accession>A0ABT5X1Z9</accession>
<evidence type="ECO:0000256" key="1">
    <source>
        <dbReference type="ARBA" id="ARBA00022679"/>
    </source>
</evidence>
<evidence type="ECO:0000313" key="6">
    <source>
        <dbReference type="EMBL" id="MDF0480020.1"/>
    </source>
</evidence>
<dbReference type="SMART" id="SM00827">
    <property type="entry name" value="PKS_AT"/>
    <property type="match status" value="1"/>
</dbReference>
<keyword evidence="1 4" id="KW-0808">Transferase</keyword>
<dbReference type="NCBIfam" id="TIGR00128">
    <property type="entry name" value="fabD"/>
    <property type="match status" value="1"/>
</dbReference>
<dbReference type="InterPro" id="IPR001227">
    <property type="entry name" value="Ac_transferase_dom_sf"/>
</dbReference>
<gene>
    <name evidence="6" type="primary">fabD</name>
    <name evidence="6" type="ORF">OL233_06905</name>
</gene>
<dbReference type="Proteomes" id="UP001147148">
    <property type="component" value="Unassembled WGS sequence"/>
</dbReference>
<dbReference type="InterPro" id="IPR024925">
    <property type="entry name" value="Malonyl_CoA-ACP_transAc"/>
</dbReference>
<dbReference type="GO" id="GO:0004314">
    <property type="term" value="F:[acyl-carrier-protein] S-malonyltransferase activity"/>
    <property type="evidence" value="ECO:0007669"/>
    <property type="project" value="UniProtKB-EC"/>
</dbReference>
<comment type="similarity">
    <text evidence="4">Belongs to the fabD family.</text>
</comment>
<proteinExistence type="inferred from homology"/>
<dbReference type="InterPro" id="IPR004410">
    <property type="entry name" value="Malonyl_CoA-ACP_transAc_FabD"/>
</dbReference>
<feature type="domain" description="Malonyl-CoA:ACP transacylase (MAT)" evidence="5">
    <location>
        <begin position="6"/>
        <end position="297"/>
    </location>
</feature>
<dbReference type="SUPFAM" id="SSF55048">
    <property type="entry name" value="Probable ACP-binding domain of malonyl-CoA ACP transacylase"/>
    <property type="match status" value="1"/>
</dbReference>
<keyword evidence="2 4" id="KW-0012">Acyltransferase</keyword>
<evidence type="ECO:0000256" key="3">
    <source>
        <dbReference type="ARBA" id="ARBA00048462"/>
    </source>
</evidence>
<comment type="catalytic activity">
    <reaction evidence="3 4">
        <text>holo-[ACP] + malonyl-CoA = malonyl-[ACP] + CoA</text>
        <dbReference type="Rhea" id="RHEA:41792"/>
        <dbReference type="Rhea" id="RHEA-COMP:9623"/>
        <dbReference type="Rhea" id="RHEA-COMP:9685"/>
        <dbReference type="ChEBI" id="CHEBI:57287"/>
        <dbReference type="ChEBI" id="CHEBI:57384"/>
        <dbReference type="ChEBI" id="CHEBI:64479"/>
        <dbReference type="ChEBI" id="CHEBI:78449"/>
        <dbReference type="EC" id="2.3.1.39"/>
    </reaction>
</comment>
<reference evidence="6" key="1">
    <citation type="submission" date="2022-10" db="EMBL/GenBank/DDBJ databases">
        <title>Vagococcus sp. isolated from poultry meat.</title>
        <authorList>
            <person name="Johansson P."/>
            <person name="Bjorkroth J."/>
        </authorList>
    </citation>
    <scope>NUCLEOTIDE SEQUENCE</scope>
    <source>
        <strain evidence="6">PNs007</strain>
    </source>
</reference>